<feature type="region of interest" description="Disordered" evidence="1">
    <location>
        <begin position="158"/>
        <end position="177"/>
    </location>
</feature>
<accession>A0A0N1H5V6</accession>
<dbReference type="PANTHER" id="PTHR37981:SF1">
    <property type="entry name" value="SGNH HYDROLASE-TYPE ESTERASE DOMAIN-CONTAINING PROTEIN"/>
    <property type="match status" value="1"/>
</dbReference>
<evidence type="ECO:0000313" key="5">
    <source>
        <dbReference type="Proteomes" id="UP000038010"/>
    </source>
</evidence>
<dbReference type="InterPro" id="IPR037460">
    <property type="entry name" value="SEST-like"/>
</dbReference>
<feature type="signal peptide" evidence="2">
    <location>
        <begin position="1"/>
        <end position="19"/>
    </location>
</feature>
<dbReference type="InterPro" id="IPR036514">
    <property type="entry name" value="SGNH_hydro_sf"/>
</dbReference>
<evidence type="ECO:0000313" key="4">
    <source>
        <dbReference type="EMBL" id="KPI37276.1"/>
    </source>
</evidence>
<evidence type="ECO:0000256" key="2">
    <source>
        <dbReference type="SAM" id="SignalP"/>
    </source>
</evidence>
<feature type="domain" description="SGNH hydrolase-type esterase" evidence="3">
    <location>
        <begin position="203"/>
        <end position="418"/>
    </location>
</feature>
<dbReference type="SUPFAM" id="SSF52266">
    <property type="entry name" value="SGNH hydrolase"/>
    <property type="match status" value="1"/>
</dbReference>
<dbReference type="OrthoDB" id="21678at2759"/>
<feature type="compositionally biased region" description="Low complexity" evidence="1">
    <location>
        <begin position="28"/>
        <end position="37"/>
    </location>
</feature>
<dbReference type="PANTHER" id="PTHR37981">
    <property type="entry name" value="LIPASE 2"/>
    <property type="match status" value="1"/>
</dbReference>
<comment type="caution">
    <text evidence="4">The sequence shown here is derived from an EMBL/GenBank/DDBJ whole genome shotgun (WGS) entry which is preliminary data.</text>
</comment>
<keyword evidence="5" id="KW-1185">Reference proteome</keyword>
<reference evidence="4 5" key="1">
    <citation type="submission" date="2015-06" db="EMBL/GenBank/DDBJ databases">
        <title>Draft genome of the ant-associated black yeast Phialophora attae CBS 131958.</title>
        <authorList>
            <person name="Moreno L.F."/>
            <person name="Stielow B.J."/>
            <person name="de Hoog S."/>
            <person name="Vicente V.A."/>
            <person name="Weiss V.A."/>
            <person name="de Vries M."/>
            <person name="Cruz L.M."/>
            <person name="Souza E.M."/>
        </authorList>
    </citation>
    <scope>NUCLEOTIDE SEQUENCE [LARGE SCALE GENOMIC DNA]</scope>
    <source>
        <strain evidence="4 5">CBS 131958</strain>
    </source>
</reference>
<dbReference type="GO" id="GO:0004806">
    <property type="term" value="F:triacylglycerol lipase activity"/>
    <property type="evidence" value="ECO:0007669"/>
    <property type="project" value="TreeGrafter"/>
</dbReference>
<dbReference type="EMBL" id="LFJN01000025">
    <property type="protein sequence ID" value="KPI37276.1"/>
    <property type="molecule type" value="Genomic_DNA"/>
</dbReference>
<dbReference type="STRING" id="1664694.A0A0N1H5V6"/>
<dbReference type="GeneID" id="28733348"/>
<feature type="region of interest" description="Disordered" evidence="1">
    <location>
        <begin position="20"/>
        <end position="147"/>
    </location>
</feature>
<dbReference type="InterPro" id="IPR013830">
    <property type="entry name" value="SGNH_hydro"/>
</dbReference>
<feature type="compositionally biased region" description="Gly residues" evidence="1">
    <location>
        <begin position="105"/>
        <end position="120"/>
    </location>
</feature>
<sequence>MLFTTVLTALLAPALTVSAYRGSRDRQTTTTSSSATARPTPVWGPAGVASPPWPSVGGNDFPWPSAGGPIPPWPSAGAAGLPRPPAGGVIPSWPPSGGPKPPGTPAGGSGSQRPPVGGGGPPRPPAGGVPTSRPTPPHSSTSSSITSSTVYVSSTSSSVSTSTASSTSSTSSSPPYPTHGSCHYKLLPFCTANSTEPCNGGEVCLRNADAFPMLLQEAHNFSSFNFIACSGANTSDCDASQVHSSGYGSPDLVTITIGGDNNQAFLGLIVNCVYQRDETYCQYAIQNAWLTVSQLPSDLKTLFTDIKTTNAAGLYDRRVAVVGYPKLWSTTNSTACQQPVLAQVPMAERQAMNNLADAVNGVLKQATEAMGFGWSFVDADSNFHGKRLCDNVAEPLFQYDFATALYGVFHPTAAGQELLYKAVEKSIGCA</sequence>
<feature type="chain" id="PRO_5005873103" evidence="2">
    <location>
        <begin position="20"/>
        <end position="430"/>
    </location>
</feature>
<dbReference type="AlphaFoldDB" id="A0A0N1H5V6"/>
<gene>
    <name evidence="4" type="ORF">AB675_1568</name>
</gene>
<feature type="compositionally biased region" description="Low complexity" evidence="1">
    <location>
        <begin position="138"/>
        <end position="147"/>
    </location>
</feature>
<feature type="compositionally biased region" description="Pro residues" evidence="1">
    <location>
        <begin position="121"/>
        <end position="137"/>
    </location>
</feature>
<dbReference type="Proteomes" id="UP000038010">
    <property type="component" value="Unassembled WGS sequence"/>
</dbReference>
<dbReference type="Gene3D" id="3.40.50.1110">
    <property type="entry name" value="SGNH hydrolase"/>
    <property type="match status" value="1"/>
</dbReference>
<evidence type="ECO:0000259" key="3">
    <source>
        <dbReference type="Pfam" id="PF13472"/>
    </source>
</evidence>
<feature type="compositionally biased region" description="Low complexity" evidence="1">
    <location>
        <begin position="158"/>
        <end position="173"/>
    </location>
</feature>
<proteinExistence type="predicted"/>
<evidence type="ECO:0000256" key="1">
    <source>
        <dbReference type="SAM" id="MobiDB-lite"/>
    </source>
</evidence>
<protein>
    <submittedName>
        <fullName evidence="4">Lipase 1</fullName>
    </submittedName>
</protein>
<organism evidence="4 5">
    <name type="scientific">Cyphellophora attinorum</name>
    <dbReference type="NCBI Taxonomy" id="1664694"/>
    <lineage>
        <taxon>Eukaryota</taxon>
        <taxon>Fungi</taxon>
        <taxon>Dikarya</taxon>
        <taxon>Ascomycota</taxon>
        <taxon>Pezizomycotina</taxon>
        <taxon>Eurotiomycetes</taxon>
        <taxon>Chaetothyriomycetidae</taxon>
        <taxon>Chaetothyriales</taxon>
        <taxon>Cyphellophoraceae</taxon>
        <taxon>Cyphellophora</taxon>
    </lineage>
</organism>
<keyword evidence="2" id="KW-0732">Signal</keyword>
<feature type="compositionally biased region" description="Pro residues" evidence="1">
    <location>
        <begin position="92"/>
        <end position="104"/>
    </location>
</feature>
<name>A0A0N1H5V6_9EURO</name>
<dbReference type="Pfam" id="PF13472">
    <property type="entry name" value="Lipase_GDSL_2"/>
    <property type="match status" value="1"/>
</dbReference>
<dbReference type="GO" id="GO:0019433">
    <property type="term" value="P:triglyceride catabolic process"/>
    <property type="evidence" value="ECO:0007669"/>
    <property type="project" value="TreeGrafter"/>
</dbReference>
<dbReference type="RefSeq" id="XP_017997239.1">
    <property type="nucleotide sequence ID" value="XM_018141468.1"/>
</dbReference>
<dbReference type="VEuPathDB" id="FungiDB:AB675_1568"/>